<protein>
    <submittedName>
        <fullName evidence="1">Uncharacterized protein</fullName>
    </submittedName>
</protein>
<dbReference type="Proteomes" id="UP001289645">
    <property type="component" value="Unassembled WGS sequence"/>
</dbReference>
<dbReference type="EMBL" id="JAOXLN010000006">
    <property type="protein sequence ID" value="MDZ5085275.1"/>
    <property type="molecule type" value="Genomic_DNA"/>
</dbReference>
<proteinExistence type="predicted"/>
<evidence type="ECO:0000313" key="1">
    <source>
        <dbReference type="EMBL" id="MDZ5085275.1"/>
    </source>
</evidence>
<reference evidence="1 2" key="1">
    <citation type="journal article" date="2021" name="Chemosphere">
        <title>Bioballs carrying a syntrophic Rhodococcus and Mycolicibacterium consortium for simultaneous sorption and biodegradation of fuel oil in contaminated freshwater.</title>
        <authorList>
            <person name="Naloka K."/>
            <person name="Polrit D."/>
            <person name="Muangchinda C."/>
            <person name="Thoetkiattikul H."/>
            <person name="Pinyakong O."/>
        </authorList>
    </citation>
    <scope>NUCLEOTIDE SEQUENCE [LARGE SCALE GENOMIC DNA]</scope>
    <source>
        <strain evidence="1 2">J101</strain>
    </source>
</reference>
<evidence type="ECO:0000313" key="2">
    <source>
        <dbReference type="Proteomes" id="UP001289645"/>
    </source>
</evidence>
<sequence>MTEKPSEFTAFNNFTIDKLDPRAEISRRMLKRLENVDNAATGGPRTPEGRAALASSVVAHAVVELETLILDLTNKLESKS</sequence>
<keyword evidence="2" id="KW-1185">Reference proteome</keyword>
<accession>A0ACC6ME67</accession>
<gene>
    <name evidence="1" type="ORF">OHX15_07735</name>
</gene>
<organism evidence="1 2">
    <name type="scientific">Mycolicibacterium parafortuitum</name>
    <name type="common">Mycobacterium parafortuitum</name>
    <dbReference type="NCBI Taxonomy" id="39692"/>
    <lineage>
        <taxon>Bacteria</taxon>
        <taxon>Bacillati</taxon>
        <taxon>Actinomycetota</taxon>
        <taxon>Actinomycetes</taxon>
        <taxon>Mycobacteriales</taxon>
        <taxon>Mycobacteriaceae</taxon>
        <taxon>Mycolicibacterium</taxon>
    </lineage>
</organism>
<comment type="caution">
    <text evidence="1">The sequence shown here is derived from an EMBL/GenBank/DDBJ whole genome shotgun (WGS) entry which is preliminary data.</text>
</comment>
<name>A0ACC6ME67_MYCPF</name>